<feature type="domain" description="Acyl-CoA dehydrogenase/oxidase N-terminal" evidence="8">
    <location>
        <begin position="7"/>
        <end position="117"/>
    </location>
</feature>
<dbReference type="Proteomes" id="UP001520140">
    <property type="component" value="Unassembled WGS sequence"/>
</dbReference>
<dbReference type="PROSITE" id="PS00072">
    <property type="entry name" value="ACYL_COA_DH_1"/>
    <property type="match status" value="1"/>
</dbReference>
<dbReference type="InterPro" id="IPR006091">
    <property type="entry name" value="Acyl-CoA_Oxase/DH_mid-dom"/>
</dbReference>
<accession>A0ABS7NPQ8</accession>
<evidence type="ECO:0000313" key="9">
    <source>
        <dbReference type="EMBL" id="MBY6319999.1"/>
    </source>
</evidence>
<dbReference type="EMBL" id="JABUKG010000003">
    <property type="protein sequence ID" value="MBY6319999.1"/>
    <property type="molecule type" value="Genomic_DNA"/>
</dbReference>
<dbReference type="InterPro" id="IPR037069">
    <property type="entry name" value="AcylCoA_DH/ox_N_sf"/>
</dbReference>
<dbReference type="PIRSF" id="PIRSF016578">
    <property type="entry name" value="HsaA"/>
    <property type="match status" value="1"/>
</dbReference>
<feature type="domain" description="Acyl-CoA dehydrogenase/oxidase C-terminal" evidence="6">
    <location>
        <begin position="231"/>
        <end position="379"/>
    </location>
</feature>
<evidence type="ECO:0000259" key="7">
    <source>
        <dbReference type="Pfam" id="PF02770"/>
    </source>
</evidence>
<dbReference type="PANTHER" id="PTHR43884">
    <property type="entry name" value="ACYL-COA DEHYDROGENASE"/>
    <property type="match status" value="1"/>
</dbReference>
<feature type="domain" description="Acyl-CoA oxidase/dehydrogenase middle" evidence="7">
    <location>
        <begin position="122"/>
        <end position="218"/>
    </location>
</feature>
<sequence length="387" mass="41907">MDFTFDEQQTAFRKALRTFVDKEIVPVASEWERSGRYPTEIVDHMKAMGLFGITTPEEYGGIDLDKVSFTLVYEELARGWMGIAGIVGSHNLSCWMIAKHGTEEQKQSLLPKLSAGEWRTGVGLTEPGAGTDLQGIKTTAKRDGDHYVVNGAKTWITNARHANVLPVLVKTDSSATPPHKGMSLLLIDTSTEGFEVQRDMGKLGYKGTESCEITLENVRVPVDALLGGVEGRGLQQALSGLEIGRLNIAGRSVGIAQAAYDAALQYAKERTAFGQPIADFQAIQLKIADIATQLQAARLMTYWAASQADSGKRVDMEAGMAKYFASETAITASLEAMRIHGGYGYSTEFVVERLYRDAPLMAIGEGTNDIMRTVIAKSLVAGSSVIG</sequence>
<reference evidence="9 10" key="1">
    <citation type="submission" date="2020-06" db="EMBL/GenBank/DDBJ databases">
        <title>Taxonomy, biology and ecology of Rhodococcus bacteria occurring in California pistachio and other woody hosts as revealed by genome sequence analyses.</title>
        <authorList>
            <person name="Gai Y."/>
            <person name="Riely B."/>
        </authorList>
    </citation>
    <scope>NUCLEOTIDE SEQUENCE [LARGE SCALE GENOMIC DNA]</scope>
    <source>
        <strain evidence="9 10">BP-284</strain>
    </source>
</reference>
<evidence type="ECO:0000256" key="3">
    <source>
        <dbReference type="ARBA" id="ARBA00022630"/>
    </source>
</evidence>
<keyword evidence="5" id="KW-0560">Oxidoreductase</keyword>
<dbReference type="Gene3D" id="2.40.110.10">
    <property type="entry name" value="Butyryl-CoA Dehydrogenase, subunit A, domain 2"/>
    <property type="match status" value="1"/>
</dbReference>
<dbReference type="InterPro" id="IPR046373">
    <property type="entry name" value="Acyl-CoA_Oxase/DH_mid-dom_sf"/>
</dbReference>
<dbReference type="InterPro" id="IPR006089">
    <property type="entry name" value="Acyl-CoA_DH_CS"/>
</dbReference>
<comment type="cofactor">
    <cofactor evidence="1 5">
        <name>FAD</name>
        <dbReference type="ChEBI" id="CHEBI:57692"/>
    </cofactor>
</comment>
<comment type="similarity">
    <text evidence="2 5">Belongs to the acyl-CoA dehydrogenase family.</text>
</comment>
<dbReference type="SUPFAM" id="SSF47203">
    <property type="entry name" value="Acyl-CoA dehydrogenase C-terminal domain-like"/>
    <property type="match status" value="1"/>
</dbReference>
<organism evidence="9 10">
    <name type="scientific">Rhodococcoides kroppenstedtii</name>
    <dbReference type="NCBI Taxonomy" id="293050"/>
    <lineage>
        <taxon>Bacteria</taxon>
        <taxon>Bacillati</taxon>
        <taxon>Actinomycetota</taxon>
        <taxon>Actinomycetes</taxon>
        <taxon>Mycobacteriales</taxon>
        <taxon>Nocardiaceae</taxon>
        <taxon>Rhodococcoides</taxon>
    </lineage>
</organism>
<keyword evidence="3 5" id="KW-0285">Flavoprotein</keyword>
<dbReference type="InterPro" id="IPR036250">
    <property type="entry name" value="AcylCo_DH-like_C"/>
</dbReference>
<dbReference type="RefSeq" id="WP_068099786.1">
    <property type="nucleotide sequence ID" value="NZ_JABUKE010000010.1"/>
</dbReference>
<evidence type="ECO:0000259" key="6">
    <source>
        <dbReference type="Pfam" id="PF00441"/>
    </source>
</evidence>
<dbReference type="Pfam" id="PF02770">
    <property type="entry name" value="Acyl-CoA_dh_M"/>
    <property type="match status" value="1"/>
</dbReference>
<gene>
    <name evidence="9" type="ORF">HQ605_04100</name>
</gene>
<comment type="caution">
    <text evidence="9">The sequence shown here is derived from an EMBL/GenBank/DDBJ whole genome shotgun (WGS) entry which is preliminary data.</text>
</comment>
<keyword evidence="4 5" id="KW-0274">FAD</keyword>
<evidence type="ECO:0000259" key="8">
    <source>
        <dbReference type="Pfam" id="PF02771"/>
    </source>
</evidence>
<keyword evidence="10" id="KW-1185">Reference proteome</keyword>
<dbReference type="InterPro" id="IPR013786">
    <property type="entry name" value="AcylCoA_DH/ox_N"/>
</dbReference>
<dbReference type="Pfam" id="PF02771">
    <property type="entry name" value="Acyl-CoA_dh_N"/>
    <property type="match status" value="1"/>
</dbReference>
<dbReference type="Gene3D" id="1.10.540.10">
    <property type="entry name" value="Acyl-CoA dehydrogenase/oxidase, N-terminal domain"/>
    <property type="match status" value="1"/>
</dbReference>
<evidence type="ECO:0000256" key="5">
    <source>
        <dbReference type="RuleBase" id="RU362125"/>
    </source>
</evidence>
<dbReference type="InterPro" id="IPR009100">
    <property type="entry name" value="AcylCoA_DH/oxidase_NM_dom_sf"/>
</dbReference>
<evidence type="ECO:0000313" key="10">
    <source>
        <dbReference type="Proteomes" id="UP001520140"/>
    </source>
</evidence>
<evidence type="ECO:0000256" key="1">
    <source>
        <dbReference type="ARBA" id="ARBA00001974"/>
    </source>
</evidence>
<dbReference type="SUPFAM" id="SSF56645">
    <property type="entry name" value="Acyl-CoA dehydrogenase NM domain-like"/>
    <property type="match status" value="1"/>
</dbReference>
<dbReference type="Pfam" id="PF00441">
    <property type="entry name" value="Acyl-CoA_dh_1"/>
    <property type="match status" value="1"/>
</dbReference>
<dbReference type="InterPro" id="IPR009075">
    <property type="entry name" value="AcylCo_DH/oxidase_C"/>
</dbReference>
<evidence type="ECO:0000256" key="4">
    <source>
        <dbReference type="ARBA" id="ARBA00022827"/>
    </source>
</evidence>
<protein>
    <submittedName>
        <fullName evidence="9">Acyl-CoA dehydrogenase family protein</fullName>
    </submittedName>
</protein>
<name>A0ABS7NPQ8_9NOCA</name>
<dbReference type="Gene3D" id="1.20.140.10">
    <property type="entry name" value="Butyryl-CoA Dehydrogenase, subunit A, domain 3"/>
    <property type="match status" value="1"/>
</dbReference>
<evidence type="ECO:0000256" key="2">
    <source>
        <dbReference type="ARBA" id="ARBA00009347"/>
    </source>
</evidence>
<dbReference type="PANTHER" id="PTHR43884:SF12">
    <property type="entry name" value="ISOVALERYL-COA DEHYDROGENASE, MITOCHONDRIAL-RELATED"/>
    <property type="match status" value="1"/>
</dbReference>
<proteinExistence type="inferred from homology"/>